<keyword evidence="2 5" id="KW-0489">Methyltransferase</keyword>
<feature type="compositionally biased region" description="Acidic residues" evidence="6">
    <location>
        <begin position="41"/>
        <end position="51"/>
    </location>
</feature>
<gene>
    <name evidence="7" type="ORF">BGW36DRAFT_398491</name>
</gene>
<feature type="region of interest" description="Disordered" evidence="6">
    <location>
        <begin position="28"/>
        <end position="51"/>
    </location>
</feature>
<evidence type="ECO:0000256" key="2">
    <source>
        <dbReference type="ARBA" id="ARBA00022603"/>
    </source>
</evidence>
<dbReference type="Gene3D" id="3.90.120.10">
    <property type="entry name" value="DNA Methylase, subunit A, domain 2"/>
    <property type="match status" value="1"/>
</dbReference>
<feature type="active site" evidence="5">
    <location>
        <position position="335"/>
    </location>
</feature>
<comment type="caution">
    <text evidence="7">The sequence shown here is derived from an EMBL/GenBank/DDBJ whole genome shotgun (WGS) entry which is preliminary data.</text>
</comment>
<dbReference type="EMBL" id="JAJTJA010000008">
    <property type="protein sequence ID" value="KAH8695199.1"/>
    <property type="molecule type" value="Genomic_DNA"/>
</dbReference>
<evidence type="ECO:0000256" key="4">
    <source>
        <dbReference type="ARBA" id="ARBA00022691"/>
    </source>
</evidence>
<keyword evidence="4 5" id="KW-0949">S-adenosyl-L-methionine</keyword>
<dbReference type="GO" id="GO:0003886">
    <property type="term" value="F:DNA (cytosine-5-)-methyltransferase activity"/>
    <property type="evidence" value="ECO:0007669"/>
    <property type="project" value="UniProtKB-EC"/>
</dbReference>
<protein>
    <recommendedName>
        <fullName evidence="1">DNA (cytosine-5-)-methyltransferase</fullName>
        <ecNumber evidence="1">2.1.1.37</ecNumber>
    </recommendedName>
</protein>
<dbReference type="Pfam" id="PF00145">
    <property type="entry name" value="DNA_methylase"/>
    <property type="match status" value="2"/>
</dbReference>
<dbReference type="InterPro" id="IPR001525">
    <property type="entry name" value="C5_MeTfrase"/>
</dbReference>
<dbReference type="GeneID" id="70248703"/>
<dbReference type="InterPro" id="IPR050390">
    <property type="entry name" value="C5-Methyltransferase"/>
</dbReference>
<dbReference type="PANTHER" id="PTHR10629">
    <property type="entry name" value="CYTOSINE-SPECIFIC METHYLTRANSFERASE"/>
    <property type="match status" value="1"/>
</dbReference>
<dbReference type="GO" id="GO:0005634">
    <property type="term" value="C:nucleus"/>
    <property type="evidence" value="ECO:0007669"/>
    <property type="project" value="TreeGrafter"/>
</dbReference>
<name>A0AAD4KN12_9EURO</name>
<dbReference type="RefSeq" id="XP_046070341.1">
    <property type="nucleotide sequence ID" value="XM_046218416.1"/>
</dbReference>
<proteinExistence type="inferred from homology"/>
<dbReference type="EC" id="2.1.1.37" evidence="1"/>
<sequence>MFPKNHPPVVNILQQNIIVRQIPTTYIDDSDSETEAGSAQDESEEQDIDEDDCMTDEDFARFLANWSEEQSVRAETPATQPLEISLSDYNGLMPGMSVELLEDDFLRITKILRYRTGEVKLRGYYFKRLDNLPILFPKERDRELCWLVNEDTEGTVSFEHEVGVNDVQDVPDIVLTNRPWKDQVVPTPSSYVCRFIWHATLDKGEWIIRYLLPTESDRLFRVSSSGLRREWRGRTIPYGSVQNTNSAEHRPRNLHPKLQRQYTFGDVFCGAGGVSHGAWEAGLRIKYGVDIDERACETYCKNFIHSICEYSDFNSWLTLPVNEVKVDISHSSPPCQTFSPAHTTSRNIERDEANSSLIFTPCDMVKKVKPRIHTLEETFGLASRHKETFYTLVQGLLECGYSIHSKVVSCEKYGIPQIRKRLVIIAAGPGDKLPQFPAPTHGPGLRPYVTIQDVIDKISPDAPDHSLANTAFQNCVAKAPYDPNSLARTITCGGGERNYHPSGLRNFTIRELACLQTFHPQYRFSASYAKKQIGNAVPPRLAQAIYQAAIQSLQETDESELAEPIVIE</sequence>
<dbReference type="GO" id="GO:0032259">
    <property type="term" value="P:methylation"/>
    <property type="evidence" value="ECO:0007669"/>
    <property type="project" value="UniProtKB-KW"/>
</dbReference>
<keyword evidence="8" id="KW-1185">Reference proteome</keyword>
<dbReference type="AlphaFoldDB" id="A0AAD4KN12"/>
<dbReference type="InterPro" id="IPR029063">
    <property type="entry name" value="SAM-dependent_MTases_sf"/>
</dbReference>
<dbReference type="PANTHER" id="PTHR10629:SF52">
    <property type="entry name" value="DNA (CYTOSINE-5)-METHYLTRANSFERASE 1"/>
    <property type="match status" value="1"/>
</dbReference>
<keyword evidence="3 5" id="KW-0808">Transferase</keyword>
<dbReference type="GO" id="GO:0044027">
    <property type="term" value="P:negative regulation of gene expression via chromosomal CpG island methylation"/>
    <property type="evidence" value="ECO:0007669"/>
    <property type="project" value="TreeGrafter"/>
</dbReference>
<comment type="similarity">
    <text evidence="5">Belongs to the class I-like SAM-binding methyltransferase superfamily. C5-methyltransferase family.</text>
</comment>
<evidence type="ECO:0000256" key="3">
    <source>
        <dbReference type="ARBA" id="ARBA00022679"/>
    </source>
</evidence>
<organism evidence="7 8">
    <name type="scientific">Talaromyces proteolyticus</name>
    <dbReference type="NCBI Taxonomy" id="1131652"/>
    <lineage>
        <taxon>Eukaryota</taxon>
        <taxon>Fungi</taxon>
        <taxon>Dikarya</taxon>
        <taxon>Ascomycota</taxon>
        <taxon>Pezizomycotina</taxon>
        <taxon>Eurotiomycetes</taxon>
        <taxon>Eurotiomycetidae</taxon>
        <taxon>Eurotiales</taxon>
        <taxon>Trichocomaceae</taxon>
        <taxon>Talaromyces</taxon>
        <taxon>Talaromyces sect. Bacilispori</taxon>
    </lineage>
</organism>
<dbReference type="Proteomes" id="UP001201262">
    <property type="component" value="Unassembled WGS sequence"/>
</dbReference>
<evidence type="ECO:0000313" key="7">
    <source>
        <dbReference type="EMBL" id="KAH8695199.1"/>
    </source>
</evidence>
<accession>A0AAD4KN12</accession>
<dbReference type="GO" id="GO:0003677">
    <property type="term" value="F:DNA binding"/>
    <property type="evidence" value="ECO:0007669"/>
    <property type="project" value="TreeGrafter"/>
</dbReference>
<evidence type="ECO:0000256" key="5">
    <source>
        <dbReference type="PROSITE-ProRule" id="PRU01016"/>
    </source>
</evidence>
<dbReference type="SUPFAM" id="SSF53335">
    <property type="entry name" value="S-adenosyl-L-methionine-dependent methyltransferases"/>
    <property type="match status" value="1"/>
</dbReference>
<evidence type="ECO:0000313" key="8">
    <source>
        <dbReference type="Proteomes" id="UP001201262"/>
    </source>
</evidence>
<dbReference type="PRINTS" id="PR00105">
    <property type="entry name" value="C5METTRFRASE"/>
</dbReference>
<dbReference type="Gene3D" id="3.40.50.150">
    <property type="entry name" value="Vaccinia Virus protein VP39"/>
    <property type="match status" value="1"/>
</dbReference>
<dbReference type="PROSITE" id="PS51679">
    <property type="entry name" value="SAM_MT_C5"/>
    <property type="match status" value="1"/>
</dbReference>
<evidence type="ECO:0000256" key="6">
    <source>
        <dbReference type="SAM" id="MobiDB-lite"/>
    </source>
</evidence>
<evidence type="ECO:0000256" key="1">
    <source>
        <dbReference type="ARBA" id="ARBA00011975"/>
    </source>
</evidence>
<reference evidence="7" key="1">
    <citation type="submission" date="2021-12" db="EMBL/GenBank/DDBJ databases">
        <title>Convergent genome expansion in fungi linked to evolution of root-endophyte symbiosis.</title>
        <authorList>
            <consortium name="DOE Joint Genome Institute"/>
            <person name="Ke Y.-H."/>
            <person name="Bonito G."/>
            <person name="Liao H.-L."/>
            <person name="Looney B."/>
            <person name="Rojas-Flechas A."/>
            <person name="Nash J."/>
            <person name="Hameed K."/>
            <person name="Schadt C."/>
            <person name="Martin F."/>
            <person name="Crous P.W."/>
            <person name="Miettinen O."/>
            <person name="Magnuson J.K."/>
            <person name="Labbe J."/>
            <person name="Jacobson D."/>
            <person name="Doktycz M.J."/>
            <person name="Veneault-Fourrey C."/>
            <person name="Kuo A."/>
            <person name="Mondo S."/>
            <person name="Calhoun S."/>
            <person name="Riley R."/>
            <person name="Ohm R."/>
            <person name="LaButti K."/>
            <person name="Andreopoulos B."/>
            <person name="Pangilinan J."/>
            <person name="Nolan M."/>
            <person name="Tritt A."/>
            <person name="Clum A."/>
            <person name="Lipzen A."/>
            <person name="Daum C."/>
            <person name="Barry K."/>
            <person name="Grigoriev I.V."/>
            <person name="Vilgalys R."/>
        </authorList>
    </citation>
    <scope>NUCLEOTIDE SEQUENCE</scope>
    <source>
        <strain evidence="7">PMI_201</strain>
    </source>
</reference>